<organism evidence="1 2">
    <name type="scientific">Armillaria tabescens</name>
    <name type="common">Ringless honey mushroom</name>
    <name type="synonym">Agaricus tabescens</name>
    <dbReference type="NCBI Taxonomy" id="1929756"/>
    <lineage>
        <taxon>Eukaryota</taxon>
        <taxon>Fungi</taxon>
        <taxon>Dikarya</taxon>
        <taxon>Basidiomycota</taxon>
        <taxon>Agaricomycotina</taxon>
        <taxon>Agaricomycetes</taxon>
        <taxon>Agaricomycetidae</taxon>
        <taxon>Agaricales</taxon>
        <taxon>Marasmiineae</taxon>
        <taxon>Physalacriaceae</taxon>
        <taxon>Desarmillaria</taxon>
    </lineage>
</organism>
<proteinExistence type="predicted"/>
<evidence type="ECO:0000313" key="2">
    <source>
        <dbReference type="Proteomes" id="UP001175211"/>
    </source>
</evidence>
<sequence>MSTTTDSMFRKIRIELVRKENHFFPLPISNCTFDPLPEGIYETDHPHFMRRPMSLDALCRFGEEDYTNDRPIHFVARLHGYKRRDPNALRFAIKMAVHVEFGKGSCPDDVKTDLIKEATFHATNLKHLQGKIVPIHYGIWTAETTWGGTVVCSITEHRGVPWRIGGPYDTPENRMALANMMQDLHCSGFYHGQLGAGIINHLLWDPRRNQPLIIDFKNARLILCDHKLPLTTLESMPLSWMFCSELIDVAFYLQLWGDKEFKDDPKVHQLLQDYTSHLCAESGTLARPSACFRHDGANSGRVLV</sequence>
<accession>A0AA39KHR1</accession>
<gene>
    <name evidence="1" type="ORF">EV420DRAFT_1747035</name>
</gene>
<keyword evidence="2" id="KW-1185">Reference proteome</keyword>
<evidence type="ECO:0000313" key="1">
    <source>
        <dbReference type="EMBL" id="KAK0460059.1"/>
    </source>
</evidence>
<dbReference type="GeneID" id="85363732"/>
<reference evidence="1" key="1">
    <citation type="submission" date="2023-06" db="EMBL/GenBank/DDBJ databases">
        <authorList>
            <consortium name="Lawrence Berkeley National Laboratory"/>
            <person name="Ahrendt S."/>
            <person name="Sahu N."/>
            <person name="Indic B."/>
            <person name="Wong-Bajracharya J."/>
            <person name="Merenyi Z."/>
            <person name="Ke H.-M."/>
            <person name="Monk M."/>
            <person name="Kocsube S."/>
            <person name="Drula E."/>
            <person name="Lipzen A."/>
            <person name="Balint B."/>
            <person name="Henrissat B."/>
            <person name="Andreopoulos B."/>
            <person name="Martin F.M."/>
            <person name="Harder C.B."/>
            <person name="Rigling D."/>
            <person name="Ford K.L."/>
            <person name="Foster G.D."/>
            <person name="Pangilinan J."/>
            <person name="Papanicolaou A."/>
            <person name="Barry K."/>
            <person name="LaButti K."/>
            <person name="Viragh M."/>
            <person name="Koriabine M."/>
            <person name="Yan M."/>
            <person name="Riley R."/>
            <person name="Champramary S."/>
            <person name="Plett K.L."/>
            <person name="Tsai I.J."/>
            <person name="Slot J."/>
            <person name="Sipos G."/>
            <person name="Plett J."/>
            <person name="Nagy L.G."/>
            <person name="Grigoriev I.V."/>
        </authorList>
    </citation>
    <scope>NUCLEOTIDE SEQUENCE</scope>
    <source>
        <strain evidence="1">CCBAS 213</strain>
    </source>
</reference>
<name>A0AA39KHR1_ARMTA</name>
<comment type="caution">
    <text evidence="1">The sequence shown here is derived from an EMBL/GenBank/DDBJ whole genome shotgun (WGS) entry which is preliminary data.</text>
</comment>
<dbReference type="Proteomes" id="UP001175211">
    <property type="component" value="Unassembled WGS sequence"/>
</dbReference>
<dbReference type="EMBL" id="JAUEPS010000013">
    <property type="protein sequence ID" value="KAK0460059.1"/>
    <property type="molecule type" value="Genomic_DNA"/>
</dbReference>
<dbReference type="RefSeq" id="XP_060332185.1">
    <property type="nucleotide sequence ID" value="XM_060480184.1"/>
</dbReference>
<dbReference type="AlphaFoldDB" id="A0AA39KHR1"/>
<protein>
    <submittedName>
        <fullName evidence="1">Uncharacterized protein</fullName>
    </submittedName>
</protein>